<proteinExistence type="predicted"/>
<evidence type="ECO:0000313" key="1">
    <source>
        <dbReference type="EMBL" id="KAG8457845.1"/>
    </source>
</evidence>
<dbReference type="SUPFAM" id="SSF140860">
    <property type="entry name" value="Pseudo ankyrin repeat-like"/>
    <property type="match status" value="1"/>
</dbReference>
<dbReference type="AlphaFoldDB" id="A0A8J5X7K0"/>
<organism evidence="1 2">
    <name type="scientific">Diacronema lutheri</name>
    <name type="common">Unicellular marine alga</name>
    <name type="synonym">Monochrysis lutheri</name>
    <dbReference type="NCBI Taxonomy" id="2081491"/>
    <lineage>
        <taxon>Eukaryota</taxon>
        <taxon>Haptista</taxon>
        <taxon>Haptophyta</taxon>
        <taxon>Pavlovophyceae</taxon>
        <taxon>Pavlovales</taxon>
        <taxon>Pavlovaceae</taxon>
        <taxon>Diacronema</taxon>
    </lineage>
</organism>
<evidence type="ECO:0008006" key="3">
    <source>
        <dbReference type="Google" id="ProtNLM"/>
    </source>
</evidence>
<dbReference type="EMBL" id="JAGTXO010000062">
    <property type="protein sequence ID" value="KAG8457845.1"/>
    <property type="molecule type" value="Genomic_DNA"/>
</dbReference>
<reference evidence="1" key="1">
    <citation type="submission" date="2021-05" db="EMBL/GenBank/DDBJ databases">
        <title>The genome of the haptophyte Pavlova lutheri (Diacronema luteri, Pavlovales) - a model for lipid biosynthesis in eukaryotic algae.</title>
        <authorList>
            <person name="Hulatt C.J."/>
            <person name="Posewitz M.C."/>
        </authorList>
    </citation>
    <scope>NUCLEOTIDE SEQUENCE</scope>
    <source>
        <strain evidence="1">NIVA-4/92</strain>
    </source>
</reference>
<gene>
    <name evidence="1" type="ORF">KFE25_005114</name>
</gene>
<evidence type="ECO:0000313" key="2">
    <source>
        <dbReference type="Proteomes" id="UP000751190"/>
    </source>
</evidence>
<sequence>MAARQAHPTGGLAASPFRLLGEDELRLVLAAVGEEHAFIAALAHRAFYAALRACAAPRKRRRRTVRFVTPASAIVASVPLLRWAMGEGCGWNLALTSAHAAQRGNVDVLHHLRQRGAGANAWAAASGALAGHVHVLEWAVASGWPLSALASAAFGHLPILRWLVEQPGSPAPTSRRAWLRLAVLAHARGHAAVADWAAARGKAGCVHEAIAAARAEGVTLRALEQQAGVAEGERGEGMAPWAAEYAAGFARRRALADHSPH</sequence>
<accession>A0A8J5X7K0</accession>
<dbReference type="Proteomes" id="UP000751190">
    <property type="component" value="Unassembled WGS sequence"/>
</dbReference>
<comment type="caution">
    <text evidence="1">The sequence shown here is derived from an EMBL/GenBank/DDBJ whole genome shotgun (WGS) entry which is preliminary data.</text>
</comment>
<protein>
    <recommendedName>
        <fullName evidence="3">Ankyrin repeat protein</fullName>
    </recommendedName>
</protein>
<name>A0A8J5X7K0_DIALT</name>
<keyword evidence="2" id="KW-1185">Reference proteome</keyword>